<keyword evidence="2" id="KW-1133">Transmembrane helix</keyword>
<evidence type="ECO:0000256" key="2">
    <source>
        <dbReference type="SAM" id="Phobius"/>
    </source>
</evidence>
<protein>
    <submittedName>
        <fullName evidence="3">Uncharacterized protein</fullName>
    </submittedName>
</protein>
<gene>
    <name evidence="3" type="ORF">L9W73_05980</name>
</gene>
<feature type="transmembrane region" description="Helical" evidence="2">
    <location>
        <begin position="7"/>
        <end position="25"/>
    </location>
</feature>
<reference evidence="3" key="1">
    <citation type="submission" date="2022-02" db="EMBL/GenBank/DDBJ databases">
        <title>Emergence and expansion in Europe of a Vibrio aestuarianus clonal complex pathogenic for oysters.</title>
        <authorList>
            <person name="Mesnil A."/>
            <person name="Travers M.-A."/>
        </authorList>
    </citation>
    <scope>NUCLEOTIDE SEQUENCE</scope>
    <source>
        <strain evidence="3">151-ITT-15-cp-1</strain>
    </source>
</reference>
<keyword evidence="2" id="KW-0472">Membrane</keyword>
<evidence type="ECO:0000313" key="4">
    <source>
        <dbReference type="Proteomes" id="UP001140973"/>
    </source>
</evidence>
<evidence type="ECO:0000256" key="1">
    <source>
        <dbReference type="SAM" id="MobiDB-lite"/>
    </source>
</evidence>
<feature type="region of interest" description="Disordered" evidence="1">
    <location>
        <begin position="72"/>
        <end position="96"/>
    </location>
</feature>
<dbReference type="RefSeq" id="WP_176245627.1">
    <property type="nucleotide sequence ID" value="NZ_JAAKZK010000008.1"/>
</dbReference>
<dbReference type="AlphaFoldDB" id="A0A9X4J3I9"/>
<feature type="transmembrane region" description="Helical" evidence="2">
    <location>
        <begin position="45"/>
        <end position="63"/>
    </location>
</feature>
<accession>A0A9X4J3I9</accession>
<name>A0A9X4J3I9_9VIBR</name>
<keyword evidence="2" id="KW-0812">Transmembrane</keyword>
<sequence length="96" mass="10188">MGALIRTILKFGLGIAGVSALFFFMLMKQWLSVPAFQVMTPDQTFYALIASLVAIFLFFVILVSTSSSSKGHVATTSGSGHAVITTGKNSKVDIGK</sequence>
<organism evidence="3 4">
    <name type="scientific">Vibrio aestuarianus</name>
    <dbReference type="NCBI Taxonomy" id="28171"/>
    <lineage>
        <taxon>Bacteria</taxon>
        <taxon>Pseudomonadati</taxon>
        <taxon>Pseudomonadota</taxon>
        <taxon>Gammaproteobacteria</taxon>
        <taxon>Vibrionales</taxon>
        <taxon>Vibrionaceae</taxon>
        <taxon>Vibrio</taxon>
    </lineage>
</organism>
<evidence type="ECO:0000313" key="3">
    <source>
        <dbReference type="EMBL" id="MDE1356856.1"/>
    </source>
</evidence>
<proteinExistence type="predicted"/>
<comment type="caution">
    <text evidence="3">The sequence shown here is derived from an EMBL/GenBank/DDBJ whole genome shotgun (WGS) entry which is preliminary data.</text>
</comment>
<dbReference type="EMBL" id="JAKNAP010000013">
    <property type="protein sequence ID" value="MDE1356856.1"/>
    <property type="molecule type" value="Genomic_DNA"/>
</dbReference>
<dbReference type="Proteomes" id="UP001140973">
    <property type="component" value="Unassembled WGS sequence"/>
</dbReference>